<dbReference type="SUPFAM" id="SSF48452">
    <property type="entry name" value="TPR-like"/>
    <property type="match status" value="1"/>
</dbReference>
<dbReference type="FunFam" id="1.25.40.10:FF:000344">
    <property type="entry name" value="Pentatricopeptide repeat-containing protein"/>
    <property type="match status" value="1"/>
</dbReference>
<comment type="caution">
    <text evidence="4">The sequence shown here is derived from an EMBL/GenBank/DDBJ whole genome shotgun (WGS) entry which is preliminary data.</text>
</comment>
<dbReference type="PROSITE" id="PS51375">
    <property type="entry name" value="PPR"/>
    <property type="match status" value="7"/>
</dbReference>
<dbReference type="Proteomes" id="UP001141552">
    <property type="component" value="Unassembled WGS sequence"/>
</dbReference>
<feature type="repeat" description="PPR" evidence="3">
    <location>
        <begin position="452"/>
        <end position="486"/>
    </location>
</feature>
<dbReference type="InterPro" id="IPR046960">
    <property type="entry name" value="PPR_At4g14850-like_plant"/>
</dbReference>
<keyword evidence="5" id="KW-1185">Reference proteome</keyword>
<sequence>MYVRCGSMRDAHQLFDEMPRRNYFSWNTMIEGYMKSGDPGKSAELFALMPQKNDYSWHSLFSGFVKAGETGTARRLFEGMPRRNSLVWNSMIHCYVRNGCPTEALKLFKELNSDPMERQCCDTHILATVLAACTDLGALAFGQQIHARVLIDNAEFDSVLASSLINLYGKCGYLDGANSVLNMMEEPDDFSLSALITGYANHGRIKDARSTFDRHRNLCPAVWNSLISGYVISNDAMAAFALFKEMQQRGIRTDFSTVATILIGCDNVGNDQPCKQIHAYACKLGLGDDTVVASALIDAYSKCRNPDDACKLFDQIDAYDTILLNSMIIVYSNCGRIDDAKEIFKRISQKSLISWNSMIVGLSQNARPVEALDLFRDMNTLGLTTDRFSLASVISACASISSRELGEQAFARATIIGLVSDQVVSTSLVDFYCKCGFVENARKLFDSMIKSDEISWNSMIMGYATNGCGHEALVVFDEMRHAGVNPTNITFTGVLSACDHCGLLKEGWKWFEAMKYHYHIIPGIEHFSCMVDLLARAGCLVEAMNLIEHMPFQADASMWSSVLRGCVAYGDKNLGEKVAQKIIELDPENASAYVQLHNIFATSGNWGNSALVRAIMQKKQVIKCPGYSWADG</sequence>
<evidence type="ECO:0000256" key="2">
    <source>
        <dbReference type="ARBA" id="ARBA00061659"/>
    </source>
</evidence>
<name>A0A9Q0JIA0_9ROSI</name>
<dbReference type="OrthoDB" id="772568at2759"/>
<reference evidence="4" key="2">
    <citation type="journal article" date="2023" name="Plants (Basel)">
        <title>Annotation of the Turnera subulata (Passifloraceae) Draft Genome Reveals the S-Locus Evolved after the Divergence of Turneroideae from Passifloroideae in a Stepwise Manner.</title>
        <authorList>
            <person name="Henning P.M."/>
            <person name="Roalson E.H."/>
            <person name="Mir W."/>
            <person name="McCubbin A.G."/>
            <person name="Shore J.S."/>
        </authorList>
    </citation>
    <scope>NUCLEOTIDE SEQUENCE</scope>
    <source>
        <strain evidence="4">F60SS</strain>
    </source>
</reference>
<reference evidence="4" key="1">
    <citation type="submission" date="2022-02" db="EMBL/GenBank/DDBJ databases">
        <authorList>
            <person name="Henning P.M."/>
            <person name="McCubbin A.G."/>
            <person name="Shore J.S."/>
        </authorList>
    </citation>
    <scope>NUCLEOTIDE SEQUENCE</scope>
    <source>
        <strain evidence="4">F60SS</strain>
        <tissue evidence="4">Leaves</tissue>
    </source>
</reference>
<gene>
    <name evidence="4" type="primary">PCMPE5</name>
    <name evidence="4" type="ORF">Tsubulata_002078</name>
</gene>
<feature type="repeat" description="PPR" evidence="3">
    <location>
        <begin position="84"/>
        <end position="118"/>
    </location>
</feature>
<proteinExistence type="inferred from homology"/>
<dbReference type="Pfam" id="PF01535">
    <property type="entry name" value="PPR"/>
    <property type="match status" value="11"/>
</dbReference>
<comment type="similarity">
    <text evidence="2">Belongs to the PPR family. PCMP-E subfamily.</text>
</comment>
<feature type="repeat" description="PPR" evidence="3">
    <location>
        <begin position="22"/>
        <end position="56"/>
    </location>
</feature>
<dbReference type="NCBIfam" id="TIGR00756">
    <property type="entry name" value="PPR"/>
    <property type="match status" value="8"/>
</dbReference>
<dbReference type="PANTHER" id="PTHR47926">
    <property type="entry name" value="PENTATRICOPEPTIDE REPEAT-CONTAINING PROTEIN"/>
    <property type="match status" value="1"/>
</dbReference>
<dbReference type="Gene3D" id="1.25.40.10">
    <property type="entry name" value="Tetratricopeptide repeat domain"/>
    <property type="match status" value="4"/>
</dbReference>
<dbReference type="AlphaFoldDB" id="A0A9Q0JIA0"/>
<dbReference type="PANTHER" id="PTHR47926:SF392">
    <property type="entry name" value="PENTATRICOPEPTIDE REPEAT-CONTAINING PROTEIN"/>
    <property type="match status" value="1"/>
</dbReference>
<dbReference type="InterPro" id="IPR002885">
    <property type="entry name" value="PPR_rpt"/>
</dbReference>
<dbReference type="GO" id="GO:0005737">
    <property type="term" value="C:cytoplasm"/>
    <property type="evidence" value="ECO:0007669"/>
    <property type="project" value="UniProtKB-ARBA"/>
</dbReference>
<evidence type="ECO:0000256" key="1">
    <source>
        <dbReference type="ARBA" id="ARBA00022737"/>
    </source>
</evidence>
<dbReference type="InterPro" id="IPR046848">
    <property type="entry name" value="E_motif"/>
</dbReference>
<dbReference type="Pfam" id="PF13041">
    <property type="entry name" value="PPR_2"/>
    <property type="match status" value="2"/>
</dbReference>
<dbReference type="InterPro" id="IPR011990">
    <property type="entry name" value="TPR-like_helical_dom_sf"/>
</dbReference>
<feature type="repeat" description="PPR" evidence="3">
    <location>
        <begin position="320"/>
        <end position="350"/>
    </location>
</feature>
<protein>
    <submittedName>
        <fullName evidence="4">Pentatricopeptide repeat-containing protein, mitochondrial</fullName>
    </submittedName>
</protein>
<evidence type="ECO:0000313" key="4">
    <source>
        <dbReference type="EMBL" id="KAJ4841680.1"/>
    </source>
</evidence>
<feature type="repeat" description="PPR" evidence="3">
    <location>
        <begin position="219"/>
        <end position="253"/>
    </location>
</feature>
<dbReference type="Pfam" id="PF20431">
    <property type="entry name" value="E_motif"/>
    <property type="match status" value="1"/>
</dbReference>
<accession>A0A9Q0JIA0</accession>
<dbReference type="GO" id="GO:0003723">
    <property type="term" value="F:RNA binding"/>
    <property type="evidence" value="ECO:0007669"/>
    <property type="project" value="InterPro"/>
</dbReference>
<evidence type="ECO:0000313" key="5">
    <source>
        <dbReference type="Proteomes" id="UP001141552"/>
    </source>
</evidence>
<dbReference type="EMBL" id="JAKUCV010002712">
    <property type="protein sequence ID" value="KAJ4841680.1"/>
    <property type="molecule type" value="Genomic_DNA"/>
</dbReference>
<feature type="repeat" description="PPR" evidence="3">
    <location>
        <begin position="351"/>
        <end position="385"/>
    </location>
</feature>
<dbReference type="GO" id="GO:0009451">
    <property type="term" value="P:RNA modification"/>
    <property type="evidence" value="ECO:0007669"/>
    <property type="project" value="InterPro"/>
</dbReference>
<feature type="repeat" description="PPR" evidence="3">
    <location>
        <begin position="421"/>
        <end position="451"/>
    </location>
</feature>
<organism evidence="4 5">
    <name type="scientific">Turnera subulata</name>
    <dbReference type="NCBI Taxonomy" id="218843"/>
    <lineage>
        <taxon>Eukaryota</taxon>
        <taxon>Viridiplantae</taxon>
        <taxon>Streptophyta</taxon>
        <taxon>Embryophyta</taxon>
        <taxon>Tracheophyta</taxon>
        <taxon>Spermatophyta</taxon>
        <taxon>Magnoliopsida</taxon>
        <taxon>eudicotyledons</taxon>
        <taxon>Gunneridae</taxon>
        <taxon>Pentapetalae</taxon>
        <taxon>rosids</taxon>
        <taxon>fabids</taxon>
        <taxon>Malpighiales</taxon>
        <taxon>Passifloraceae</taxon>
        <taxon>Turnera</taxon>
    </lineage>
</organism>
<dbReference type="FunFam" id="1.25.40.10:FF:000797">
    <property type="entry name" value="Pentatricopeptide repeat-containing protein chloroplastic"/>
    <property type="match status" value="1"/>
</dbReference>
<evidence type="ECO:0000256" key="3">
    <source>
        <dbReference type="PROSITE-ProRule" id="PRU00708"/>
    </source>
</evidence>
<keyword evidence="1" id="KW-0677">Repeat</keyword>